<sequence length="230" mass="25866">MVKVRADSSKIDEKMGTITWVGIDEKANEDDTRRSDQEIIREVVLTSGNEDLIRELDAGRIIFHRHPVGKPRGPSGRGRIIKIRLAKEELRDALLSHMKSGRQSLTEQFVHSFARRDYTMEELNLDRALRKRAGDLNALEGKLIYIVRDFDIIKLKYPRELPRHLIGGSTTNSSNSSSGTNITRVTTRSQSRTLNHSSFATASHNQTAANEVLSPQVVRSQLPCSSSYLA</sequence>
<accession>A0A016S9Y8</accession>
<protein>
    <submittedName>
        <fullName evidence="2">Uncharacterized protein</fullName>
    </submittedName>
</protein>
<dbReference type="OrthoDB" id="5859941at2759"/>
<feature type="region of interest" description="Disordered" evidence="1">
    <location>
        <begin position="165"/>
        <end position="193"/>
    </location>
</feature>
<dbReference type="Proteomes" id="UP000024635">
    <property type="component" value="Unassembled WGS sequence"/>
</dbReference>
<organism evidence="2 3">
    <name type="scientific">Ancylostoma ceylanicum</name>
    <dbReference type="NCBI Taxonomy" id="53326"/>
    <lineage>
        <taxon>Eukaryota</taxon>
        <taxon>Metazoa</taxon>
        <taxon>Ecdysozoa</taxon>
        <taxon>Nematoda</taxon>
        <taxon>Chromadorea</taxon>
        <taxon>Rhabditida</taxon>
        <taxon>Rhabditina</taxon>
        <taxon>Rhabditomorpha</taxon>
        <taxon>Strongyloidea</taxon>
        <taxon>Ancylostomatidae</taxon>
        <taxon>Ancylostomatinae</taxon>
        <taxon>Ancylostoma</taxon>
    </lineage>
</organism>
<evidence type="ECO:0000256" key="1">
    <source>
        <dbReference type="SAM" id="MobiDB-lite"/>
    </source>
</evidence>
<dbReference type="PANTHER" id="PTHR21459:SF2">
    <property type="entry name" value="PROTEIN CBG08968"/>
    <property type="match status" value="1"/>
</dbReference>
<keyword evidence="3" id="KW-1185">Reference proteome</keyword>
<evidence type="ECO:0000313" key="3">
    <source>
        <dbReference type="Proteomes" id="UP000024635"/>
    </source>
</evidence>
<feature type="compositionally biased region" description="Polar residues" evidence="1">
    <location>
        <begin position="182"/>
        <end position="193"/>
    </location>
</feature>
<comment type="caution">
    <text evidence="2">The sequence shown here is derived from an EMBL/GenBank/DDBJ whole genome shotgun (WGS) entry which is preliminary data.</text>
</comment>
<evidence type="ECO:0000313" key="2">
    <source>
        <dbReference type="EMBL" id="EYB87460.1"/>
    </source>
</evidence>
<dbReference type="AlphaFoldDB" id="A0A016S9Y8"/>
<gene>
    <name evidence="2" type="primary">Acey_s0262.g569</name>
    <name evidence="2" type="ORF">Y032_0262g569</name>
</gene>
<dbReference type="PANTHER" id="PTHR21459">
    <property type="entry name" value="PROTEIN CBG08968"/>
    <property type="match status" value="1"/>
</dbReference>
<name>A0A016S9Y8_9BILA</name>
<proteinExistence type="predicted"/>
<reference evidence="3" key="1">
    <citation type="journal article" date="2015" name="Nat. Genet.">
        <title>The genome and transcriptome of the zoonotic hookworm Ancylostoma ceylanicum identify infection-specific gene families.</title>
        <authorList>
            <person name="Schwarz E.M."/>
            <person name="Hu Y."/>
            <person name="Antoshechkin I."/>
            <person name="Miller M.M."/>
            <person name="Sternberg P.W."/>
            <person name="Aroian R.V."/>
        </authorList>
    </citation>
    <scope>NUCLEOTIDE SEQUENCE</scope>
    <source>
        <strain evidence="3">HY135</strain>
    </source>
</reference>
<feature type="compositionally biased region" description="Low complexity" evidence="1">
    <location>
        <begin position="167"/>
        <end position="181"/>
    </location>
</feature>
<dbReference type="EMBL" id="JARK01001598">
    <property type="protein sequence ID" value="EYB87460.1"/>
    <property type="molecule type" value="Genomic_DNA"/>
</dbReference>